<evidence type="ECO:0000313" key="1">
    <source>
        <dbReference type="EMBL" id="KAL3759920.1"/>
    </source>
</evidence>
<evidence type="ECO:0000313" key="2">
    <source>
        <dbReference type="Proteomes" id="UP001530293"/>
    </source>
</evidence>
<comment type="caution">
    <text evidence="1">The sequence shown here is derived from an EMBL/GenBank/DDBJ whole genome shotgun (WGS) entry which is preliminary data.</text>
</comment>
<protein>
    <recommendedName>
        <fullName evidence="3">Helicase-associated domain-containing protein</fullName>
    </recommendedName>
</protein>
<evidence type="ECO:0008006" key="3">
    <source>
        <dbReference type="Google" id="ProtNLM"/>
    </source>
</evidence>
<sequence length="361" mass="42165">WWNKCLISELPYDSALRALEAYHRKHGDLAIPVRFIVPATNEYPVEWHGVNIARHVYNMKWWQKHIAQNSDRVSQLNRLGFVWARLQPQWNLFMESMIAYRNIYGHVLVPASFVVPRHDDNWPKACWDLPIGSVVQRLRLRHDFLTGEHALDRRKQLDGFGFVWDVSEYNFLRFFMALKHFERLSREKYSSSRDHTSIRVPSTFVVPSGEENGWPPDLWGYPLGAKTMAVRQKQLYVKSHPDRKQALEDIGFRWKNGNASLGWLDVVHAAAIYSQMHGRVLNVPLSFTVPAPPQGVVDSNPDCIDSWPWPERLWGLKLGQRLKDIRLKGAYLKGRDAPVRRAQLDNLGFVWNPKRGRIKRF</sequence>
<organism evidence="1 2">
    <name type="scientific">Discostella pseudostelligera</name>
    <dbReference type="NCBI Taxonomy" id="259834"/>
    <lineage>
        <taxon>Eukaryota</taxon>
        <taxon>Sar</taxon>
        <taxon>Stramenopiles</taxon>
        <taxon>Ochrophyta</taxon>
        <taxon>Bacillariophyta</taxon>
        <taxon>Coscinodiscophyceae</taxon>
        <taxon>Thalassiosirophycidae</taxon>
        <taxon>Stephanodiscales</taxon>
        <taxon>Stephanodiscaceae</taxon>
        <taxon>Discostella</taxon>
    </lineage>
</organism>
<dbReference type="EMBL" id="JALLBG020000196">
    <property type="protein sequence ID" value="KAL3759920.1"/>
    <property type="molecule type" value="Genomic_DNA"/>
</dbReference>
<dbReference type="Proteomes" id="UP001530293">
    <property type="component" value="Unassembled WGS sequence"/>
</dbReference>
<gene>
    <name evidence="1" type="ORF">ACHAWU_007664</name>
</gene>
<name>A0ABD3M772_9STRA</name>
<reference evidence="1 2" key="1">
    <citation type="submission" date="2024-10" db="EMBL/GenBank/DDBJ databases">
        <title>Updated reference genomes for cyclostephanoid diatoms.</title>
        <authorList>
            <person name="Roberts W.R."/>
            <person name="Alverson A.J."/>
        </authorList>
    </citation>
    <scope>NUCLEOTIDE SEQUENCE [LARGE SCALE GENOMIC DNA]</scope>
    <source>
        <strain evidence="1 2">AJA232-27</strain>
    </source>
</reference>
<proteinExistence type="predicted"/>
<dbReference type="PANTHER" id="PTHR37066">
    <property type="entry name" value="HELICASE-ASSOCIATED"/>
    <property type="match status" value="1"/>
</dbReference>
<feature type="non-terminal residue" evidence="1">
    <location>
        <position position="1"/>
    </location>
</feature>
<accession>A0ABD3M772</accession>
<dbReference type="PANTHER" id="PTHR37066:SF1">
    <property type="entry name" value="LNS2_PITP DOMAIN-CONTAINING PROTEIN"/>
    <property type="match status" value="1"/>
</dbReference>
<keyword evidence="2" id="KW-1185">Reference proteome</keyword>
<dbReference type="AlphaFoldDB" id="A0ABD3M772"/>